<evidence type="ECO:0000313" key="2">
    <source>
        <dbReference type="Proteomes" id="UP000216004"/>
    </source>
</evidence>
<keyword evidence="2" id="KW-1185">Reference proteome</keyword>
<protein>
    <submittedName>
        <fullName evidence="1">Uncharacterized protein</fullName>
    </submittedName>
</protein>
<dbReference type="AlphaFoldDB" id="A0A261ET38"/>
<proteinExistence type="predicted"/>
<evidence type="ECO:0000313" key="1">
    <source>
        <dbReference type="EMBL" id="OZG49826.1"/>
    </source>
</evidence>
<organism evidence="1 2">
    <name type="scientific">Bombiscardovia coagulans</name>
    <dbReference type="NCBI Taxonomy" id="686666"/>
    <lineage>
        <taxon>Bacteria</taxon>
        <taxon>Bacillati</taxon>
        <taxon>Actinomycetota</taxon>
        <taxon>Actinomycetes</taxon>
        <taxon>Bifidobacteriales</taxon>
        <taxon>Bifidobacteriaceae</taxon>
        <taxon>Bombiscardovia</taxon>
    </lineage>
</organism>
<accession>A0A261ET38</accession>
<gene>
    <name evidence="1" type="ORF">BOCO_0343</name>
</gene>
<name>A0A261ET38_9BIFI</name>
<comment type="caution">
    <text evidence="1">The sequence shown here is derived from an EMBL/GenBank/DDBJ whole genome shotgun (WGS) entry which is preliminary data.</text>
</comment>
<dbReference type="EMBL" id="MWWS01000004">
    <property type="protein sequence ID" value="OZG49826.1"/>
    <property type="molecule type" value="Genomic_DNA"/>
</dbReference>
<dbReference type="Proteomes" id="UP000216004">
    <property type="component" value="Unassembled WGS sequence"/>
</dbReference>
<sequence length="134" mass="15534">MMESDDKEKTDNVRMDNDVRLVQLEKYQEIVAQPDYVDKLKAAQHNYVTPIPFKVGDIVEWKPNMKMLPYPTYSAPVIVVRMLGEQKYESSSIFPTPVLRRYDMLIGFIDGDGDFTVLKADSSCFQPWRMDSSE</sequence>
<reference evidence="1 2" key="1">
    <citation type="journal article" date="2017" name="BMC Genomics">
        <title>Comparative genomic and phylogenomic analyses of the Bifidobacteriaceae family.</title>
        <authorList>
            <person name="Lugli G.A."/>
            <person name="Milani C."/>
            <person name="Turroni F."/>
            <person name="Duranti S."/>
            <person name="Mancabelli L."/>
            <person name="Mangifesta M."/>
            <person name="Ferrario C."/>
            <person name="Modesto M."/>
            <person name="Mattarelli P."/>
            <person name="Jiri K."/>
            <person name="van Sinderen D."/>
            <person name="Ventura M."/>
        </authorList>
    </citation>
    <scope>NUCLEOTIDE SEQUENCE [LARGE SCALE GENOMIC DNA]</scope>
    <source>
        <strain evidence="1 2">DSM 22924</strain>
    </source>
</reference>